<keyword evidence="9" id="KW-1185">Reference proteome</keyword>
<feature type="compositionally biased region" description="Basic and acidic residues" evidence="6">
    <location>
        <begin position="44"/>
        <end position="79"/>
    </location>
</feature>
<dbReference type="GO" id="GO:0001147">
    <property type="term" value="F:transcription termination site sequence-specific DNA binding"/>
    <property type="evidence" value="ECO:0007669"/>
    <property type="project" value="TreeGrafter"/>
</dbReference>
<dbReference type="InterPro" id="IPR027417">
    <property type="entry name" value="P-loop_NTPase"/>
</dbReference>
<evidence type="ECO:0000256" key="3">
    <source>
        <dbReference type="ARBA" id="ARBA00022806"/>
    </source>
</evidence>
<dbReference type="GO" id="GO:0005694">
    <property type="term" value="C:chromosome"/>
    <property type="evidence" value="ECO:0007669"/>
    <property type="project" value="UniProtKB-ARBA"/>
</dbReference>
<dbReference type="GO" id="GO:0005524">
    <property type="term" value="F:ATP binding"/>
    <property type="evidence" value="ECO:0007669"/>
    <property type="project" value="UniProtKB-KW"/>
</dbReference>
<dbReference type="GO" id="GO:0016604">
    <property type="term" value="C:nuclear body"/>
    <property type="evidence" value="ECO:0007669"/>
    <property type="project" value="TreeGrafter"/>
</dbReference>
<dbReference type="EMBL" id="NCKV01004646">
    <property type="protein sequence ID" value="RWS24621.1"/>
    <property type="molecule type" value="Genomic_DNA"/>
</dbReference>
<dbReference type="GO" id="GO:0016787">
    <property type="term" value="F:hydrolase activity"/>
    <property type="evidence" value="ECO:0007669"/>
    <property type="project" value="UniProtKB-KW"/>
</dbReference>
<dbReference type="CDD" id="cd18042">
    <property type="entry name" value="DEXXQc_SETX"/>
    <property type="match status" value="1"/>
</dbReference>
<dbReference type="InterPro" id="IPR003593">
    <property type="entry name" value="AAA+_ATPase"/>
</dbReference>
<evidence type="ECO:0000313" key="9">
    <source>
        <dbReference type="Proteomes" id="UP000288716"/>
    </source>
</evidence>
<organism evidence="8 9">
    <name type="scientific">Leptotrombidium deliense</name>
    <dbReference type="NCBI Taxonomy" id="299467"/>
    <lineage>
        <taxon>Eukaryota</taxon>
        <taxon>Metazoa</taxon>
        <taxon>Ecdysozoa</taxon>
        <taxon>Arthropoda</taxon>
        <taxon>Chelicerata</taxon>
        <taxon>Arachnida</taxon>
        <taxon>Acari</taxon>
        <taxon>Acariformes</taxon>
        <taxon>Trombidiformes</taxon>
        <taxon>Prostigmata</taxon>
        <taxon>Anystina</taxon>
        <taxon>Parasitengona</taxon>
        <taxon>Trombiculoidea</taxon>
        <taxon>Trombiculidae</taxon>
        <taxon>Leptotrombidium</taxon>
    </lineage>
</organism>
<reference evidence="8 9" key="1">
    <citation type="journal article" date="2018" name="Gigascience">
        <title>Genomes of trombidid mites reveal novel predicted allergens and laterally-transferred genes associated with secondary metabolism.</title>
        <authorList>
            <person name="Dong X."/>
            <person name="Chaisiri K."/>
            <person name="Xia D."/>
            <person name="Armstrong S.D."/>
            <person name="Fang Y."/>
            <person name="Donnelly M.J."/>
            <person name="Kadowaki T."/>
            <person name="McGarry J.W."/>
            <person name="Darby A.C."/>
            <person name="Makepeace B.L."/>
        </authorList>
    </citation>
    <scope>NUCLEOTIDE SEQUENCE [LARGE SCALE GENOMIC DNA]</scope>
    <source>
        <strain evidence="8">UoL-UT</strain>
    </source>
</reference>
<dbReference type="SMART" id="SM00382">
    <property type="entry name" value="AAA"/>
    <property type="match status" value="1"/>
</dbReference>
<gene>
    <name evidence="8" type="ORF">B4U80_08004</name>
</gene>
<name>A0A443SAN4_9ACAR</name>
<keyword evidence="5" id="KW-0175">Coiled coil</keyword>
<dbReference type="Gene3D" id="3.40.50.300">
    <property type="entry name" value="P-loop containing nucleotide triphosphate hydrolases"/>
    <property type="match status" value="2"/>
</dbReference>
<dbReference type="CDD" id="cd18808">
    <property type="entry name" value="SF1_C_Upf1"/>
    <property type="match status" value="1"/>
</dbReference>
<dbReference type="Pfam" id="PF13086">
    <property type="entry name" value="AAA_11"/>
    <property type="match status" value="1"/>
</dbReference>
<dbReference type="OrthoDB" id="2285229at2759"/>
<dbReference type="VEuPathDB" id="VectorBase:LDEU007419"/>
<evidence type="ECO:0000256" key="4">
    <source>
        <dbReference type="ARBA" id="ARBA00022840"/>
    </source>
</evidence>
<evidence type="ECO:0000256" key="1">
    <source>
        <dbReference type="ARBA" id="ARBA00022741"/>
    </source>
</evidence>
<dbReference type="InterPro" id="IPR045055">
    <property type="entry name" value="DNA2/NAM7-like"/>
</dbReference>
<dbReference type="Pfam" id="PF13087">
    <property type="entry name" value="AAA_12"/>
    <property type="match status" value="1"/>
</dbReference>
<feature type="region of interest" description="Disordered" evidence="6">
    <location>
        <begin position="1"/>
        <end position="84"/>
    </location>
</feature>
<dbReference type="InterPro" id="IPR047187">
    <property type="entry name" value="SF1_C_Upf1"/>
</dbReference>
<proteinExistence type="predicted"/>
<dbReference type="AlphaFoldDB" id="A0A443SAN4"/>
<keyword evidence="1" id="KW-0547">Nucleotide-binding</keyword>
<sequence>MADLRQKKINPPTVDSNNEKHKRVKHGDSDYDINDVIKAKRLKREHEEAASRKRSKSKEVINDEQKDKGAVVSKKHNENNVKASEPTDMQFSRTASLSPKHVSADSVLLQILNWKANWIKECQNQKEPPPVSSEPMKHLKTSYESINEYLNYFLPPLLHETWAQLIESVNSYKDTAVHVAIMSCDLVTIEKCEFAVMTCQTAIKKRQSYPREGDLVCVDLPFIEYESDQEQSRRMKAFGYITDVNIETLSRKSVIAHNYKVPEGCNSLVKYEIRLKPRSHVLDYNALMRMMSVLYVKPTIRNFEALLSLKQSVLYEDILKPRKITCHIITPTAVKMESNEYNESQYKAILGSVEAISRPFTVPKLLMIQGPPGTGKTHTLVGMIKKIFSHFCKNTVTPKILVCAPSNGAIDEIGKRLVRERANIRDLQDRHLKIVRIGQEKNVHPEMQRYLLDTLVENNIKNNSVESKKNFEAKKKALEDRIFALDQEIANFNALKKYQEAKRCGVEMARATKELVILNAEDSKCEDSDSDLDKKRKRMKHDLLKKADVVLSTLNSCRMSVVEQICNAPRAENSFTCVIIDEASQCTEPEILMPLIYSSISKMILIGDPMQLPATVISKDAARHKFGQSLFERLYSYFGNSDESPILMLNTQYRMHSDICSFPSKQFYGNQLKTCPSLKNRKFPLHPYIVFNVISTTHNKDDPKNIFNEGEAQFVMKLLTVIGDTLNFNASVGIITPYNGQKKLFEQKISQIKPKITPQINTIDGFQGQEKDIIILSCVRAKDGDSSSIGFLNSHQRINVALTRAKFTLIICVSAQTLKNNELWDNLIKDAAERKCLVNSACTARLEQIKEHLCIK</sequence>
<feature type="domain" description="AAA+ ATPase" evidence="7">
    <location>
        <begin position="362"/>
        <end position="636"/>
    </location>
</feature>
<dbReference type="InterPro" id="IPR041677">
    <property type="entry name" value="DNA2/NAM7_AAA_11"/>
</dbReference>
<comment type="caution">
    <text evidence="8">The sequence shown here is derived from an EMBL/GenBank/DDBJ whole genome shotgun (WGS) entry which is preliminary data.</text>
</comment>
<feature type="coiled-coil region" evidence="5">
    <location>
        <begin position="461"/>
        <end position="495"/>
    </location>
</feature>
<evidence type="ECO:0000256" key="2">
    <source>
        <dbReference type="ARBA" id="ARBA00022801"/>
    </source>
</evidence>
<evidence type="ECO:0000256" key="6">
    <source>
        <dbReference type="SAM" id="MobiDB-lite"/>
    </source>
</evidence>
<evidence type="ECO:0000256" key="5">
    <source>
        <dbReference type="SAM" id="Coils"/>
    </source>
</evidence>
<dbReference type="FunFam" id="3.40.50.300:FF:000326">
    <property type="entry name" value="P-loop containing nucleoside triphosphate hydrolase"/>
    <property type="match status" value="1"/>
</dbReference>
<dbReference type="InterPro" id="IPR041679">
    <property type="entry name" value="DNA2/NAM7-like_C"/>
</dbReference>
<dbReference type="Proteomes" id="UP000288716">
    <property type="component" value="Unassembled WGS sequence"/>
</dbReference>
<dbReference type="GO" id="GO:0006369">
    <property type="term" value="P:termination of RNA polymerase II transcription"/>
    <property type="evidence" value="ECO:0007669"/>
    <property type="project" value="TreeGrafter"/>
</dbReference>
<evidence type="ECO:0000259" key="7">
    <source>
        <dbReference type="SMART" id="SM00382"/>
    </source>
</evidence>
<dbReference type="PANTHER" id="PTHR10887">
    <property type="entry name" value="DNA2/NAM7 HELICASE FAMILY"/>
    <property type="match status" value="1"/>
</dbReference>
<dbReference type="STRING" id="299467.A0A443SAN4"/>
<keyword evidence="2" id="KW-0378">Hydrolase</keyword>
<evidence type="ECO:0000313" key="8">
    <source>
        <dbReference type="EMBL" id="RWS24621.1"/>
    </source>
</evidence>
<dbReference type="GO" id="GO:0004386">
    <property type="term" value="F:helicase activity"/>
    <property type="evidence" value="ECO:0007669"/>
    <property type="project" value="UniProtKB-KW"/>
</dbReference>
<dbReference type="SUPFAM" id="SSF52540">
    <property type="entry name" value="P-loop containing nucleoside triphosphate hydrolases"/>
    <property type="match status" value="1"/>
</dbReference>
<keyword evidence="4" id="KW-0067">ATP-binding</keyword>
<accession>A0A443SAN4</accession>
<keyword evidence="3" id="KW-0347">Helicase</keyword>
<protein>
    <recommendedName>
        <fullName evidence="7">AAA+ ATPase domain-containing protein</fullName>
    </recommendedName>
</protein>
<dbReference type="PANTHER" id="PTHR10887:SF495">
    <property type="entry name" value="HELICASE SENATAXIN ISOFORM X1-RELATED"/>
    <property type="match status" value="1"/>
</dbReference>